<organism evidence="8 9">
    <name type="scientific">Salinactinospora qingdaonensis</name>
    <dbReference type="NCBI Taxonomy" id="702744"/>
    <lineage>
        <taxon>Bacteria</taxon>
        <taxon>Bacillati</taxon>
        <taxon>Actinomycetota</taxon>
        <taxon>Actinomycetes</taxon>
        <taxon>Streptosporangiales</taxon>
        <taxon>Nocardiopsidaceae</taxon>
        <taxon>Salinactinospora</taxon>
    </lineage>
</organism>
<feature type="domain" description="Aminotransferase class I/classII large" evidence="7">
    <location>
        <begin position="9"/>
        <end position="326"/>
    </location>
</feature>
<dbReference type="InterPro" id="IPR050106">
    <property type="entry name" value="HistidinolP_aminotransfase"/>
</dbReference>
<dbReference type="EMBL" id="BAABDD010000001">
    <property type="protein sequence ID" value="GAA3723459.1"/>
    <property type="molecule type" value="Genomic_DNA"/>
</dbReference>
<dbReference type="EC" id="2.6.1.9" evidence="6"/>
<dbReference type="NCBIfam" id="NF002878">
    <property type="entry name" value="PRK03321.1"/>
    <property type="match status" value="1"/>
</dbReference>
<comment type="pathway">
    <text evidence="6">Amino-acid biosynthesis; L-histidine biosynthesis; L-histidine from 5-phospho-alpha-D-ribose 1-diphosphate: step 7/9.</text>
</comment>
<dbReference type="HAMAP" id="MF_01023">
    <property type="entry name" value="HisC_aminotrans_2"/>
    <property type="match status" value="1"/>
</dbReference>
<dbReference type="SUPFAM" id="SSF53383">
    <property type="entry name" value="PLP-dependent transferases"/>
    <property type="match status" value="1"/>
</dbReference>
<gene>
    <name evidence="8" type="primary">hisC_1</name>
    <name evidence="6" type="synonym">hisC</name>
    <name evidence="8" type="ORF">GCM10022402_00090</name>
</gene>
<dbReference type="InterPro" id="IPR024892">
    <property type="entry name" value="ArAT"/>
</dbReference>
<evidence type="ECO:0000256" key="3">
    <source>
        <dbReference type="ARBA" id="ARBA00022576"/>
    </source>
</evidence>
<dbReference type="RefSeq" id="WP_344966144.1">
    <property type="nucleotide sequence ID" value="NZ_BAABDD010000001.1"/>
</dbReference>
<proteinExistence type="inferred from homology"/>
<dbReference type="InterPro" id="IPR004839">
    <property type="entry name" value="Aminotransferase_I/II_large"/>
</dbReference>
<comment type="similarity">
    <text evidence="6">Belongs to the class-II pyridoxal-phosphate-dependent aminotransferase family. Histidinol-phosphate aminotransferase subfamily.</text>
</comment>
<comment type="catalytic activity">
    <reaction evidence="6">
        <text>L-histidinol phosphate + 2-oxoglutarate = 3-(imidazol-4-yl)-2-oxopropyl phosphate + L-glutamate</text>
        <dbReference type="Rhea" id="RHEA:23744"/>
        <dbReference type="ChEBI" id="CHEBI:16810"/>
        <dbReference type="ChEBI" id="CHEBI:29985"/>
        <dbReference type="ChEBI" id="CHEBI:57766"/>
        <dbReference type="ChEBI" id="CHEBI:57980"/>
        <dbReference type="EC" id="2.6.1.9"/>
    </reaction>
</comment>
<dbReference type="Gene3D" id="3.90.1150.10">
    <property type="entry name" value="Aspartate Aminotransferase, domain 1"/>
    <property type="match status" value="1"/>
</dbReference>
<evidence type="ECO:0000256" key="2">
    <source>
        <dbReference type="ARBA" id="ARBA00011738"/>
    </source>
</evidence>
<dbReference type="PROSITE" id="PS00599">
    <property type="entry name" value="AA_TRANSFER_CLASS_2"/>
    <property type="match status" value="1"/>
</dbReference>
<evidence type="ECO:0000256" key="1">
    <source>
        <dbReference type="ARBA" id="ARBA00001933"/>
    </source>
</evidence>
<accession>A0ABP7ERL1</accession>
<dbReference type="InterPro" id="IPR015424">
    <property type="entry name" value="PyrdxlP-dep_Trfase"/>
</dbReference>
<protein>
    <recommendedName>
        <fullName evidence="6">Histidinol-phosphate aminotransferase</fullName>
        <ecNumber evidence="6">2.6.1.9</ecNumber>
    </recommendedName>
    <alternativeName>
        <fullName evidence="6">Imidazole acetol-phosphate transaminase</fullName>
    </alternativeName>
</protein>
<keyword evidence="9" id="KW-1185">Reference proteome</keyword>
<sequence length="335" mass="36554">MTSTQPPYRLAANENPYPPLPSVVETLRGEAAQRVNRYPDWFCDDLRAALAQRLGVPFEHVAVGVGSVALTQQLVQATADRGDEVVYAWQSFEAYPHLVRVNGAQSVPVPLHEETHDLDAMAAAVGERTRLVIVCNPNNPTSTVVRRAALERFLDRIPPQVPVVLDEAYREFVSDDDVPDGLALHLDRPNVVVLRTFSKAYGLAGLRVGYAVAREPLATAVRDCAIAFGVTDLAQQAALASLRAEPELRERVARLAKERDRVVGELRAMGWTVPPAEANFYWLRLGERSRAFAQACREAGVAVRAFDGEGVRITVGDPPANDALLRAAADFGSTV</sequence>
<keyword evidence="6" id="KW-0368">Histidine biosynthesis</keyword>
<evidence type="ECO:0000256" key="4">
    <source>
        <dbReference type="ARBA" id="ARBA00022679"/>
    </source>
</evidence>
<keyword evidence="3 6" id="KW-0032">Aminotransferase</keyword>
<dbReference type="InterPro" id="IPR001917">
    <property type="entry name" value="Aminotrans_II_pyridoxalP_BS"/>
</dbReference>
<comment type="subunit">
    <text evidence="2 6">Homodimer.</text>
</comment>
<dbReference type="PANTHER" id="PTHR43643:SF3">
    <property type="entry name" value="HISTIDINOL-PHOSPHATE AMINOTRANSFERASE"/>
    <property type="match status" value="1"/>
</dbReference>
<reference evidence="9" key="1">
    <citation type="journal article" date="2019" name="Int. J. Syst. Evol. Microbiol.">
        <title>The Global Catalogue of Microorganisms (GCM) 10K type strain sequencing project: providing services to taxonomists for standard genome sequencing and annotation.</title>
        <authorList>
            <consortium name="The Broad Institute Genomics Platform"/>
            <consortium name="The Broad Institute Genome Sequencing Center for Infectious Disease"/>
            <person name="Wu L."/>
            <person name="Ma J."/>
        </authorList>
    </citation>
    <scope>NUCLEOTIDE SEQUENCE [LARGE SCALE GENOMIC DNA]</scope>
    <source>
        <strain evidence="9">JCM 17137</strain>
    </source>
</reference>
<dbReference type="PANTHER" id="PTHR43643">
    <property type="entry name" value="HISTIDINOL-PHOSPHATE AMINOTRANSFERASE 2"/>
    <property type="match status" value="1"/>
</dbReference>
<evidence type="ECO:0000256" key="5">
    <source>
        <dbReference type="ARBA" id="ARBA00022898"/>
    </source>
</evidence>
<comment type="cofactor">
    <cofactor evidence="1 6">
        <name>pyridoxal 5'-phosphate</name>
        <dbReference type="ChEBI" id="CHEBI:597326"/>
    </cofactor>
</comment>
<keyword evidence="5 6" id="KW-0663">Pyridoxal phosphate</keyword>
<name>A0ABP7ERL1_9ACTN</name>
<evidence type="ECO:0000313" key="8">
    <source>
        <dbReference type="EMBL" id="GAA3723459.1"/>
    </source>
</evidence>
<dbReference type="InterPro" id="IPR005861">
    <property type="entry name" value="HisP_aminotrans"/>
</dbReference>
<dbReference type="Gene3D" id="3.40.640.10">
    <property type="entry name" value="Type I PLP-dependent aspartate aminotransferase-like (Major domain)"/>
    <property type="match status" value="1"/>
</dbReference>
<keyword evidence="6" id="KW-0028">Amino-acid biosynthesis</keyword>
<keyword evidence="4 6" id="KW-0808">Transferase</keyword>
<dbReference type="InterPro" id="IPR015421">
    <property type="entry name" value="PyrdxlP-dep_Trfase_major"/>
</dbReference>
<evidence type="ECO:0000259" key="7">
    <source>
        <dbReference type="Pfam" id="PF00155"/>
    </source>
</evidence>
<dbReference type="Proteomes" id="UP001500908">
    <property type="component" value="Unassembled WGS sequence"/>
</dbReference>
<evidence type="ECO:0000313" key="9">
    <source>
        <dbReference type="Proteomes" id="UP001500908"/>
    </source>
</evidence>
<dbReference type="CDD" id="cd00609">
    <property type="entry name" value="AAT_like"/>
    <property type="match status" value="1"/>
</dbReference>
<comment type="caution">
    <text evidence="8">The sequence shown here is derived from an EMBL/GenBank/DDBJ whole genome shotgun (WGS) entry which is preliminary data.</text>
</comment>
<dbReference type="InterPro" id="IPR015422">
    <property type="entry name" value="PyrdxlP-dep_Trfase_small"/>
</dbReference>
<feature type="modified residue" description="N6-(pyridoxal phosphate)lysine" evidence="6">
    <location>
        <position position="199"/>
    </location>
</feature>
<dbReference type="Pfam" id="PF00155">
    <property type="entry name" value="Aminotran_1_2"/>
    <property type="match status" value="1"/>
</dbReference>
<evidence type="ECO:0000256" key="6">
    <source>
        <dbReference type="HAMAP-Rule" id="MF_01023"/>
    </source>
</evidence>